<dbReference type="Proteomes" id="UP000327157">
    <property type="component" value="Chromosome 15"/>
</dbReference>
<gene>
    <name evidence="1" type="ORF">D8674_013185</name>
</gene>
<comment type="caution">
    <text evidence="1">The sequence shown here is derived from an EMBL/GenBank/DDBJ whole genome shotgun (WGS) entry which is preliminary data.</text>
</comment>
<evidence type="ECO:0000313" key="1">
    <source>
        <dbReference type="EMBL" id="KAB2617316.1"/>
    </source>
</evidence>
<reference evidence="1 2" key="1">
    <citation type="submission" date="2019-09" db="EMBL/GenBank/DDBJ databases">
        <authorList>
            <person name="Ou C."/>
        </authorList>
    </citation>
    <scope>NUCLEOTIDE SEQUENCE [LARGE SCALE GENOMIC DNA]</scope>
    <source>
        <strain evidence="1">S2</strain>
        <tissue evidence="1">Leaf</tissue>
    </source>
</reference>
<sequence length="386" mass="43029">MVELKNQLGQIAEFMGQIREQSELSNSTIVNSTGNFEIAEAISLGSGMEAGAEPKISKHSLEVDKELMSKKDKEEDSATASLKEALLQHPIICNHITTVTLAPSSNSSKVVLNSILSNLSPPNVPFPRRHPLKNLNHYQIISSITFHSKINSMPLVLVRIKWRVPPTKLAALCAHYSSKTSPSWPLDSGATSHITNDNVNISVSSPYTGEDKVYVGDDCTLAKNHKLPFGSASSTTIDSLQLLHCDLWGLAFITSPRGMRTEQRSLEAVASLPRYCSQLQRHLEAVPRSKDSECFSLGNWFFLNGRCRGGFVTWPEEKLPFPLWDLPAIRDETGHRYPRHQDHQQRWNKALNHTAESEAWGLSLLTARCDGTIRTFHNYGLPVIRL</sequence>
<reference evidence="1 2" key="3">
    <citation type="submission" date="2019-11" db="EMBL/GenBank/DDBJ databases">
        <title>A de novo genome assembly of a pear dwarfing rootstock.</title>
        <authorList>
            <person name="Wang F."/>
            <person name="Wang J."/>
            <person name="Li S."/>
            <person name="Zhang Y."/>
            <person name="Fang M."/>
            <person name="Ma L."/>
            <person name="Zhao Y."/>
            <person name="Jiang S."/>
        </authorList>
    </citation>
    <scope>NUCLEOTIDE SEQUENCE [LARGE SCALE GENOMIC DNA]</scope>
    <source>
        <strain evidence="1">S2</strain>
        <tissue evidence="1">Leaf</tissue>
    </source>
</reference>
<evidence type="ECO:0000313" key="2">
    <source>
        <dbReference type="Proteomes" id="UP000327157"/>
    </source>
</evidence>
<protein>
    <submittedName>
        <fullName evidence="1">WD repeat-containing protein-like</fullName>
    </submittedName>
</protein>
<reference evidence="2" key="2">
    <citation type="submission" date="2019-10" db="EMBL/GenBank/DDBJ databases">
        <title>A de novo genome assembly of a pear dwarfing rootstock.</title>
        <authorList>
            <person name="Wang F."/>
            <person name="Wang J."/>
            <person name="Li S."/>
            <person name="Zhang Y."/>
            <person name="Fang M."/>
            <person name="Ma L."/>
            <person name="Zhao Y."/>
            <person name="Jiang S."/>
        </authorList>
    </citation>
    <scope>NUCLEOTIDE SEQUENCE [LARGE SCALE GENOMIC DNA]</scope>
</reference>
<organism evidence="1 2">
    <name type="scientific">Pyrus ussuriensis x Pyrus communis</name>
    <dbReference type="NCBI Taxonomy" id="2448454"/>
    <lineage>
        <taxon>Eukaryota</taxon>
        <taxon>Viridiplantae</taxon>
        <taxon>Streptophyta</taxon>
        <taxon>Embryophyta</taxon>
        <taxon>Tracheophyta</taxon>
        <taxon>Spermatophyta</taxon>
        <taxon>Magnoliopsida</taxon>
        <taxon>eudicotyledons</taxon>
        <taxon>Gunneridae</taxon>
        <taxon>Pentapetalae</taxon>
        <taxon>rosids</taxon>
        <taxon>fabids</taxon>
        <taxon>Rosales</taxon>
        <taxon>Rosaceae</taxon>
        <taxon>Amygdaloideae</taxon>
        <taxon>Maleae</taxon>
        <taxon>Pyrus</taxon>
    </lineage>
</organism>
<dbReference type="AlphaFoldDB" id="A0A5N5GNY9"/>
<keyword evidence="2" id="KW-1185">Reference proteome</keyword>
<proteinExistence type="predicted"/>
<name>A0A5N5GNY9_9ROSA</name>
<accession>A0A5N5GNY9</accession>
<dbReference type="EMBL" id="SMOL01000401">
    <property type="protein sequence ID" value="KAB2617316.1"/>
    <property type="molecule type" value="Genomic_DNA"/>
</dbReference>